<evidence type="ECO:0008006" key="4">
    <source>
        <dbReference type="Google" id="ProtNLM"/>
    </source>
</evidence>
<dbReference type="RefSeq" id="WP_224035526.1">
    <property type="nucleotide sequence ID" value="NZ_AP024849.1"/>
</dbReference>
<gene>
    <name evidence="2" type="ORF">psyc5s11_54070</name>
</gene>
<proteinExistence type="predicted"/>
<organism evidence="2 3">
    <name type="scientific">Clostridium gelidum</name>
    <dbReference type="NCBI Taxonomy" id="704125"/>
    <lineage>
        <taxon>Bacteria</taxon>
        <taxon>Bacillati</taxon>
        <taxon>Bacillota</taxon>
        <taxon>Clostridia</taxon>
        <taxon>Eubacteriales</taxon>
        <taxon>Clostridiaceae</taxon>
        <taxon>Clostridium</taxon>
    </lineage>
</organism>
<dbReference type="EMBL" id="AP024849">
    <property type="protein sequence ID" value="BCZ49340.1"/>
    <property type="molecule type" value="Genomic_DNA"/>
</dbReference>
<keyword evidence="1" id="KW-0472">Membrane</keyword>
<protein>
    <recommendedName>
        <fullName evidence="4">PrgI family protein</fullName>
    </recommendedName>
</protein>
<reference evidence="3" key="1">
    <citation type="submission" date="2021-07" db="EMBL/GenBank/DDBJ databases">
        <title>Complete genome sequencing of a Clostridium isolate.</title>
        <authorList>
            <person name="Ueki A."/>
            <person name="Tonouchi A."/>
        </authorList>
    </citation>
    <scope>NUCLEOTIDE SEQUENCE [LARGE SCALE GENOMIC DNA]</scope>
    <source>
        <strain evidence="3">C5S11</strain>
    </source>
</reference>
<sequence>MKSQNTVIVNNRSKVISVNFLYATTMIVIFLGIFFSIFSLVNHVNFKVLNSYVPGEVFGFLVLYLGIRYYLSVTKLKEELLKTSSKFEWSNFKGKKLKKLSLKK</sequence>
<keyword evidence="3" id="KW-1185">Reference proteome</keyword>
<keyword evidence="1" id="KW-1133">Transmembrane helix</keyword>
<accession>A0ABN6J6S9</accession>
<feature type="transmembrane region" description="Helical" evidence="1">
    <location>
        <begin position="52"/>
        <end position="71"/>
    </location>
</feature>
<keyword evidence="1" id="KW-0812">Transmembrane</keyword>
<evidence type="ECO:0000313" key="2">
    <source>
        <dbReference type="EMBL" id="BCZ49340.1"/>
    </source>
</evidence>
<dbReference type="Proteomes" id="UP000824633">
    <property type="component" value="Chromosome"/>
</dbReference>
<evidence type="ECO:0000256" key="1">
    <source>
        <dbReference type="SAM" id="Phobius"/>
    </source>
</evidence>
<evidence type="ECO:0000313" key="3">
    <source>
        <dbReference type="Proteomes" id="UP000824633"/>
    </source>
</evidence>
<name>A0ABN6J6S9_9CLOT</name>
<feature type="transmembrane region" description="Helical" evidence="1">
    <location>
        <begin position="20"/>
        <end position="40"/>
    </location>
</feature>